<gene>
    <name evidence="3" type="ORF">DSYM_23450</name>
</gene>
<dbReference type="SUPFAM" id="SSF51206">
    <property type="entry name" value="cAMP-binding domain-like"/>
    <property type="match status" value="1"/>
</dbReference>
<reference evidence="3" key="1">
    <citation type="journal article" name="DNA Res.">
        <title>The physiological potential of anammox bacteria as revealed by their core genome structure.</title>
        <authorList>
            <person name="Okubo T."/>
            <person name="Toyoda A."/>
            <person name="Fukuhara K."/>
            <person name="Uchiyama I."/>
            <person name="Harigaya Y."/>
            <person name="Kuroiwa M."/>
            <person name="Suzuki T."/>
            <person name="Murakami Y."/>
            <person name="Suwa Y."/>
            <person name="Takami H."/>
        </authorList>
    </citation>
    <scope>NUCLEOTIDE SEQUENCE</scope>
    <source>
        <strain evidence="3">317325-3</strain>
    </source>
</reference>
<dbReference type="InterPro" id="IPR018490">
    <property type="entry name" value="cNMP-bd_dom_sf"/>
</dbReference>
<name>A0A809RZN9_9PROT</name>
<dbReference type="Proteomes" id="UP000662914">
    <property type="component" value="Chromosome"/>
</dbReference>
<dbReference type="PROSITE" id="PS50206">
    <property type="entry name" value="RHODANESE_3"/>
    <property type="match status" value="1"/>
</dbReference>
<dbReference type="PROSITE" id="PS50042">
    <property type="entry name" value="CNMP_BINDING_3"/>
    <property type="match status" value="1"/>
</dbReference>
<feature type="domain" description="Cyclic nucleotide-binding" evidence="1">
    <location>
        <begin position="156"/>
        <end position="258"/>
    </location>
</feature>
<dbReference type="SUPFAM" id="SSF52821">
    <property type="entry name" value="Rhodanese/Cell cycle control phosphatase"/>
    <property type="match status" value="1"/>
</dbReference>
<dbReference type="SMART" id="SM00100">
    <property type="entry name" value="cNMP"/>
    <property type="match status" value="1"/>
</dbReference>
<dbReference type="PANTHER" id="PTHR43031:SF1">
    <property type="entry name" value="PYRIDINE NUCLEOTIDE-DISULPHIDE OXIDOREDUCTASE"/>
    <property type="match status" value="1"/>
</dbReference>
<evidence type="ECO:0000313" key="3">
    <source>
        <dbReference type="EMBL" id="BBO21646.1"/>
    </source>
</evidence>
<dbReference type="KEGG" id="ddz:DSYM_23450"/>
<evidence type="ECO:0000259" key="2">
    <source>
        <dbReference type="PROSITE" id="PS50206"/>
    </source>
</evidence>
<organism evidence="3 4">
    <name type="scientific">Candidatus Desulfobacillus denitrificans</name>
    <dbReference type="NCBI Taxonomy" id="2608985"/>
    <lineage>
        <taxon>Bacteria</taxon>
        <taxon>Pseudomonadati</taxon>
        <taxon>Pseudomonadota</taxon>
        <taxon>Betaproteobacteria</taxon>
        <taxon>Candidatus Desulfobacillus</taxon>
    </lineage>
</organism>
<dbReference type="InterPro" id="IPR001763">
    <property type="entry name" value="Rhodanese-like_dom"/>
</dbReference>
<sequence length="355" mass="39207">MNAQLLAPESLKRLEPLEALSPDSLREISRMCYIEKVSRNLDPFRLKGLQGQVVYLLKGELKLDYPDASTEILVGGTEAAARPLGRRKPAFVGSKAITDVDLVRIDEEVLDIMLTWDQLAAPQIPGQPKRAADPMDRTDWRTMSGLFAAENLTHGVFANLPPANIEALLLRFQRIKAPRGEVLIRENDEGDFYYVIESGRCTVSRLIGGASVELAELKAGDAFGEEALVANARRNATVAMKTDGALLRLAKADFNALLKEPLMHRLARAEAERKVSDGAIWLDVRFPAEYNVDKQPGAINIPLNEIRNLFGSLDRRKEYIVYCQSGRRSSAAAFLLSQRGYKAFLLDGGLRGSAA</sequence>
<dbReference type="InterPro" id="IPR000595">
    <property type="entry name" value="cNMP-bd_dom"/>
</dbReference>
<dbReference type="AlphaFoldDB" id="A0A809RZN9"/>
<dbReference type="CDD" id="cd00038">
    <property type="entry name" value="CAP_ED"/>
    <property type="match status" value="1"/>
</dbReference>
<dbReference type="Gene3D" id="3.40.250.10">
    <property type="entry name" value="Rhodanese-like domain"/>
    <property type="match status" value="1"/>
</dbReference>
<dbReference type="Pfam" id="PF00581">
    <property type="entry name" value="Rhodanese"/>
    <property type="match status" value="1"/>
</dbReference>
<protein>
    <submittedName>
        <fullName evidence="3">Cyclic nucleotide-binding domain-containing protein</fullName>
    </submittedName>
</protein>
<dbReference type="SMART" id="SM00450">
    <property type="entry name" value="RHOD"/>
    <property type="match status" value="1"/>
</dbReference>
<feature type="domain" description="Rhodanese" evidence="2">
    <location>
        <begin position="275"/>
        <end position="352"/>
    </location>
</feature>
<evidence type="ECO:0000259" key="1">
    <source>
        <dbReference type="PROSITE" id="PS50042"/>
    </source>
</evidence>
<accession>A0A809RZN9</accession>
<evidence type="ECO:0000313" key="4">
    <source>
        <dbReference type="Proteomes" id="UP000662914"/>
    </source>
</evidence>
<proteinExistence type="predicted"/>
<dbReference type="InterPro" id="IPR014710">
    <property type="entry name" value="RmlC-like_jellyroll"/>
</dbReference>
<dbReference type="PANTHER" id="PTHR43031">
    <property type="entry name" value="FAD-DEPENDENT OXIDOREDUCTASE"/>
    <property type="match status" value="1"/>
</dbReference>
<dbReference type="Gene3D" id="2.60.120.10">
    <property type="entry name" value="Jelly Rolls"/>
    <property type="match status" value="1"/>
</dbReference>
<dbReference type="InterPro" id="IPR050229">
    <property type="entry name" value="GlpE_sulfurtransferase"/>
</dbReference>
<dbReference type="EMBL" id="AP021857">
    <property type="protein sequence ID" value="BBO21646.1"/>
    <property type="molecule type" value="Genomic_DNA"/>
</dbReference>
<dbReference type="InterPro" id="IPR036873">
    <property type="entry name" value="Rhodanese-like_dom_sf"/>
</dbReference>
<dbReference type="Pfam" id="PF00027">
    <property type="entry name" value="cNMP_binding"/>
    <property type="match status" value="1"/>
</dbReference>